<comment type="caution">
    <text evidence="12">The sequence shown here is derived from an EMBL/GenBank/DDBJ whole genome shotgun (WGS) entry which is preliminary data.</text>
</comment>
<keyword evidence="2" id="KW-0813">Transport</keyword>
<feature type="transmembrane region" description="Helical" evidence="10">
    <location>
        <begin position="169"/>
        <end position="191"/>
    </location>
</feature>
<evidence type="ECO:0000256" key="9">
    <source>
        <dbReference type="SAM" id="MobiDB-lite"/>
    </source>
</evidence>
<evidence type="ECO:0000256" key="6">
    <source>
        <dbReference type="ARBA" id="ARBA00022692"/>
    </source>
</evidence>
<keyword evidence="13" id="KW-1185">Reference proteome</keyword>
<evidence type="ECO:0000256" key="2">
    <source>
        <dbReference type="ARBA" id="ARBA00022448"/>
    </source>
</evidence>
<feature type="region of interest" description="Disordered" evidence="9">
    <location>
        <begin position="401"/>
        <end position="420"/>
    </location>
</feature>
<dbReference type="PROSITE" id="PS51103">
    <property type="entry name" value="PTS_EIIC_TYPE_1"/>
    <property type="match status" value="1"/>
</dbReference>
<dbReference type="InterPro" id="IPR003352">
    <property type="entry name" value="PTS_EIIC"/>
</dbReference>
<keyword evidence="5" id="KW-0598">Phosphotransferase system</keyword>
<evidence type="ECO:0000313" key="13">
    <source>
        <dbReference type="Proteomes" id="UP001291653"/>
    </source>
</evidence>
<keyword evidence="8 10" id="KW-0472">Membrane</keyword>
<dbReference type="PANTHER" id="PTHR30009">
    <property type="entry name" value="CYTOCHROME C-TYPE SYNTHESIS PROTEIN AND PTS TRANSMEMBRANE COMPONENT"/>
    <property type="match status" value="1"/>
</dbReference>
<feature type="transmembrane region" description="Helical" evidence="10">
    <location>
        <begin position="264"/>
        <end position="284"/>
    </location>
</feature>
<feature type="transmembrane region" description="Helical" evidence="10">
    <location>
        <begin position="372"/>
        <end position="392"/>
    </location>
</feature>
<dbReference type="Proteomes" id="UP001291653">
    <property type="component" value="Unassembled WGS sequence"/>
</dbReference>
<keyword evidence="6 10" id="KW-0812">Transmembrane</keyword>
<evidence type="ECO:0000256" key="7">
    <source>
        <dbReference type="ARBA" id="ARBA00022989"/>
    </source>
</evidence>
<dbReference type="EMBL" id="BSBI01000013">
    <property type="protein sequence ID" value="GLF98063.1"/>
    <property type="molecule type" value="Genomic_DNA"/>
</dbReference>
<evidence type="ECO:0000256" key="1">
    <source>
        <dbReference type="ARBA" id="ARBA00004651"/>
    </source>
</evidence>
<feature type="transmembrane region" description="Helical" evidence="10">
    <location>
        <begin position="319"/>
        <end position="342"/>
    </location>
</feature>
<evidence type="ECO:0000256" key="10">
    <source>
        <dbReference type="SAM" id="Phobius"/>
    </source>
</evidence>
<keyword evidence="3" id="KW-1003">Cell membrane</keyword>
<accession>A0ABQ5P6F9</accession>
<protein>
    <submittedName>
        <fullName evidence="12">PTS transporter subunit EIIC</fullName>
    </submittedName>
</protein>
<dbReference type="InterPro" id="IPR050429">
    <property type="entry name" value="PTS_Glucose_EIICBA"/>
</dbReference>
<organism evidence="12 13">
    <name type="scientific">Streptomyces yaizuensis</name>
    <dbReference type="NCBI Taxonomy" id="2989713"/>
    <lineage>
        <taxon>Bacteria</taxon>
        <taxon>Bacillati</taxon>
        <taxon>Actinomycetota</taxon>
        <taxon>Actinomycetes</taxon>
        <taxon>Kitasatosporales</taxon>
        <taxon>Streptomycetaceae</taxon>
        <taxon>Streptomyces</taxon>
    </lineage>
</organism>
<feature type="domain" description="PTS EIIC type-1" evidence="11">
    <location>
        <begin position="26"/>
        <end position="404"/>
    </location>
</feature>
<evidence type="ECO:0000259" key="11">
    <source>
        <dbReference type="PROSITE" id="PS51103"/>
    </source>
</evidence>
<reference evidence="12 13" key="1">
    <citation type="submission" date="2022-10" db="EMBL/GenBank/DDBJ databases">
        <title>Draft genome sequence of Streptomyces sp. YSPA8.</title>
        <authorList>
            <person name="Moriuchi R."/>
            <person name="Dohra H."/>
            <person name="Yamamura H."/>
            <person name="Kodani S."/>
        </authorList>
    </citation>
    <scope>NUCLEOTIDE SEQUENCE [LARGE SCALE GENOMIC DNA]</scope>
    <source>
        <strain evidence="12 13">YSPA8</strain>
    </source>
</reference>
<evidence type="ECO:0000313" key="12">
    <source>
        <dbReference type="EMBL" id="GLF98063.1"/>
    </source>
</evidence>
<keyword evidence="7 10" id="KW-1133">Transmembrane helix</keyword>
<name>A0ABQ5P6F9_9ACTN</name>
<dbReference type="RefSeq" id="WP_323450052.1">
    <property type="nucleotide sequence ID" value="NZ_BSBI01000013.1"/>
</dbReference>
<proteinExistence type="predicted"/>
<dbReference type="InterPro" id="IPR013013">
    <property type="entry name" value="PTS_EIIC_1"/>
</dbReference>
<comment type="subcellular location">
    <subcellularLocation>
        <location evidence="1">Cell membrane</location>
        <topology evidence="1">Multi-pass membrane protein</topology>
    </subcellularLocation>
</comment>
<feature type="transmembrane region" description="Helical" evidence="10">
    <location>
        <begin position="139"/>
        <end position="157"/>
    </location>
</feature>
<sequence length="420" mass="44304">MTPLTSLLPPAPPPPQDNHKEPKRHRPYVARLRHLGQGLALPIAAMPTAGLLLRLGQDDLLGRHPGLREPAAVISGAGSAVLDNLPLLFALGIALGLSRSTDVAGRVLGCAIAYLIMSRAVLTLNPLPAGQPDIAPARWPYGALLGILGALLAMAIWKAMDRRRRPLPLLVVYAVIALAALFAGTILGLAYPTVDRALSSAAAAVADHAVAGGGAFGFLNRILLPLGLHHVPSAIVWYITGDCGNGVKGDVPCFFTEHDPDAGIFMTGFFPIAMFALPAAALAIWRSALPSQRPRVAAVMLPAAAMSALTGITEPIELAFAYTAPVLYLAHAVLTGVSLALVNALDIHAGFLFSAGTVDYVFNFPLATRPLLLLPIGMAYGALYYALFRFAITRFNLRTPGRDPDAEQPTPLPEEGTRHP</sequence>
<evidence type="ECO:0000256" key="4">
    <source>
        <dbReference type="ARBA" id="ARBA00022597"/>
    </source>
</evidence>
<feature type="transmembrane region" description="Helical" evidence="10">
    <location>
        <begin position="107"/>
        <end position="127"/>
    </location>
</feature>
<dbReference type="Pfam" id="PF02378">
    <property type="entry name" value="PTS_EIIC"/>
    <property type="match status" value="1"/>
</dbReference>
<evidence type="ECO:0000256" key="3">
    <source>
        <dbReference type="ARBA" id="ARBA00022475"/>
    </source>
</evidence>
<feature type="region of interest" description="Disordered" evidence="9">
    <location>
        <begin position="1"/>
        <end position="23"/>
    </location>
</feature>
<keyword evidence="4" id="KW-0762">Sugar transport</keyword>
<feature type="transmembrane region" description="Helical" evidence="10">
    <location>
        <begin position="73"/>
        <end position="95"/>
    </location>
</feature>
<evidence type="ECO:0000256" key="8">
    <source>
        <dbReference type="ARBA" id="ARBA00023136"/>
    </source>
</evidence>
<dbReference type="PANTHER" id="PTHR30009:SF4">
    <property type="entry name" value="PTS SYSTEM N-ACETYLGLUCOSAMINE-SPECIFIC EIICBA COMPONENT"/>
    <property type="match status" value="1"/>
</dbReference>
<evidence type="ECO:0000256" key="5">
    <source>
        <dbReference type="ARBA" id="ARBA00022683"/>
    </source>
</evidence>
<gene>
    <name evidence="12" type="ORF">SYYSPA8_27220</name>
</gene>